<evidence type="ECO:0000313" key="2">
    <source>
        <dbReference type="EMBL" id="QNM86507.1"/>
    </source>
</evidence>
<dbReference type="EMBL" id="CP060695">
    <property type="protein sequence ID" value="QNM86507.1"/>
    <property type="molecule type" value="Genomic_DNA"/>
</dbReference>
<dbReference type="RefSeq" id="WP_187483386.1">
    <property type="nucleotide sequence ID" value="NZ_CP060695.1"/>
</dbReference>
<dbReference type="InterPro" id="IPR019223">
    <property type="entry name" value="DUF2147"/>
</dbReference>
<dbReference type="KEGG" id="ppec:H9W90_05140"/>
<dbReference type="PANTHER" id="PTHR36919:SF3">
    <property type="entry name" value="BLL5882 PROTEIN"/>
    <property type="match status" value="1"/>
</dbReference>
<feature type="domain" description="DUF2147" evidence="1">
    <location>
        <begin position="24"/>
        <end position="140"/>
    </location>
</feature>
<evidence type="ECO:0000313" key="3">
    <source>
        <dbReference type="Proteomes" id="UP000515808"/>
    </source>
</evidence>
<name>A0A7G9LD08_9FLAO</name>
<evidence type="ECO:0000259" key="1">
    <source>
        <dbReference type="Pfam" id="PF09917"/>
    </source>
</evidence>
<sequence>MKKLFFTFLFIATTISISSQTIFGKWNSRSEEGVVDSVLEIYEKDGKAFAKVVEIMNPDRKDARCVDCEGEYKDKPIMGLDILSGLEKEEDKDEWSGGTIVDPRNGNTYKCYIKLVKPNKLKLRGYIGFSLFGKTAYWERAK</sequence>
<dbReference type="AlphaFoldDB" id="A0A7G9LD08"/>
<proteinExistence type="predicted"/>
<dbReference type="PANTHER" id="PTHR36919">
    <property type="entry name" value="BLR1215 PROTEIN"/>
    <property type="match status" value="1"/>
</dbReference>
<keyword evidence="3" id="KW-1185">Reference proteome</keyword>
<dbReference type="Gene3D" id="2.40.128.520">
    <property type="match status" value="1"/>
</dbReference>
<dbReference type="Pfam" id="PF09917">
    <property type="entry name" value="DUF2147"/>
    <property type="match status" value="1"/>
</dbReference>
<protein>
    <submittedName>
        <fullName evidence="2">DUF2147 domain-containing protein</fullName>
    </submittedName>
</protein>
<accession>A0A7G9LD08</accession>
<gene>
    <name evidence="2" type="ORF">H9W90_05140</name>
</gene>
<organism evidence="2 3">
    <name type="scientific">Polaribacter pectinis</name>
    <dbReference type="NCBI Taxonomy" id="2738844"/>
    <lineage>
        <taxon>Bacteria</taxon>
        <taxon>Pseudomonadati</taxon>
        <taxon>Bacteroidota</taxon>
        <taxon>Flavobacteriia</taxon>
        <taxon>Flavobacteriales</taxon>
        <taxon>Flavobacteriaceae</taxon>
    </lineage>
</organism>
<reference evidence="2 3" key="1">
    <citation type="submission" date="2020-08" db="EMBL/GenBank/DDBJ databases">
        <title>Polaribacter sp. L12M9 isolated from gut of the Korean scallop.</title>
        <authorList>
            <person name="Jeong Y.S."/>
        </authorList>
    </citation>
    <scope>NUCLEOTIDE SEQUENCE [LARGE SCALE GENOMIC DNA]</scope>
    <source>
        <strain evidence="2 3">L12M9</strain>
    </source>
</reference>
<dbReference type="Proteomes" id="UP000515808">
    <property type="component" value="Chromosome"/>
</dbReference>